<dbReference type="EnsemblPlants" id="AVESA.00010b.r2.4DG0733090.1">
    <property type="protein sequence ID" value="AVESA.00010b.r2.4DG0733090.1.CDS"/>
    <property type="gene ID" value="AVESA.00010b.r2.4DG0733090"/>
</dbReference>
<reference evidence="1" key="1">
    <citation type="submission" date="2021-05" db="EMBL/GenBank/DDBJ databases">
        <authorList>
            <person name="Scholz U."/>
            <person name="Mascher M."/>
            <person name="Fiebig A."/>
        </authorList>
    </citation>
    <scope>NUCLEOTIDE SEQUENCE [LARGE SCALE GENOMIC DNA]</scope>
</reference>
<organism evidence="1 2">
    <name type="scientific">Avena sativa</name>
    <name type="common">Oat</name>
    <dbReference type="NCBI Taxonomy" id="4498"/>
    <lineage>
        <taxon>Eukaryota</taxon>
        <taxon>Viridiplantae</taxon>
        <taxon>Streptophyta</taxon>
        <taxon>Embryophyta</taxon>
        <taxon>Tracheophyta</taxon>
        <taxon>Spermatophyta</taxon>
        <taxon>Magnoliopsida</taxon>
        <taxon>Liliopsida</taxon>
        <taxon>Poales</taxon>
        <taxon>Poaceae</taxon>
        <taxon>BOP clade</taxon>
        <taxon>Pooideae</taxon>
        <taxon>Poodae</taxon>
        <taxon>Poeae</taxon>
        <taxon>Poeae Chloroplast Group 1 (Aveneae type)</taxon>
        <taxon>Aveninae</taxon>
        <taxon>Avena</taxon>
    </lineage>
</organism>
<evidence type="ECO:0000313" key="2">
    <source>
        <dbReference type="Proteomes" id="UP001732700"/>
    </source>
</evidence>
<protein>
    <submittedName>
        <fullName evidence="1">Uncharacterized protein</fullName>
    </submittedName>
</protein>
<accession>A0ACD5X4M3</accession>
<name>A0ACD5X4M3_AVESA</name>
<evidence type="ECO:0000313" key="1">
    <source>
        <dbReference type="EnsemblPlants" id="AVESA.00010b.r2.4DG0733090.1.CDS"/>
    </source>
</evidence>
<proteinExistence type="predicted"/>
<dbReference type="Proteomes" id="UP001732700">
    <property type="component" value="Chromosome 4D"/>
</dbReference>
<reference evidence="1" key="2">
    <citation type="submission" date="2025-09" db="UniProtKB">
        <authorList>
            <consortium name="EnsemblPlants"/>
        </authorList>
    </citation>
    <scope>IDENTIFICATION</scope>
</reference>
<keyword evidence="2" id="KW-1185">Reference proteome</keyword>
<sequence length="786" mass="85324">MVFTSGAMAISSSQPKSRSNAPRNGALASAISAAAASSGTGRPPLRGGTGSGAGGFLSWLFTAGPAHAADENPPSRDWDAHEFGARMTVPFERLKGAKRYKVSDVRFLDRGDEGARVTTGPEDPLFEGSALRPGGVYTRSQLLGELEALSSSGMFERVGVEAVRPQPDGTLGLTVSYAETLWSPAKRFSCVNVGDLVPAQAADEAEDDDMTLREKMALRRRQEQAYQRRLRSVTKRCILPEPVRREVAEMVKKQGPVSARLLQRIRDHVLGWYHNEGFVCAQLVNFGNLHSGEVVGEVVEGEVTGVEYQFLDKLGHVIEGNTKLPVIDRELPQQLRPGHIFNIGAGKQALKNLNALALFSNIEVNPSPDETKEGGVLVEIKLHEQNPKSVDVSTEWNIVPGPGGRPTLESIQPGGSVSFEHRNICGLNRSLAGTVVSSNLLNPQDDLSFKLEYTHPYLDGVEDRSRNRIFKTSCFNTRKLSPVFVAGPNMDDAPPVWVDRVGIKANITEDLTKQSTFTYGLVMEEITTRDESNDVCTHGLRTTATGALGMDGPPTTFSGTGVDRMAFLQANLTRDNTEFVNGAPIGDRCIFQLDQGLGIGSKNPFFNRHQLTVTKFVNLNKQKNGAGEPPPAVLVAHGRYAGCVGDLPSYDAFSLGGPHSVRGYGMGELGASRNLLEVATEVRIPVPMMKNTQVYAFAEHGTDLGSSKDVKGNPTEFFRRAGHGSSYCVGIKLGPLRADSSNWGEGLKYGFLAERSHPSCKKFQQNFMSAVMNEQCCELFISQVNK</sequence>